<evidence type="ECO:0000313" key="3">
    <source>
        <dbReference type="Proteomes" id="UP000237438"/>
    </source>
</evidence>
<accession>A0A2S4PKI9</accession>
<gene>
    <name evidence="2" type="ORF">EPUL_006059</name>
</gene>
<feature type="coiled-coil region" evidence="1">
    <location>
        <begin position="75"/>
        <end position="102"/>
    </location>
</feature>
<keyword evidence="3" id="KW-1185">Reference proteome</keyword>
<dbReference type="EMBL" id="PEDP01002716">
    <property type="protein sequence ID" value="POS82497.1"/>
    <property type="molecule type" value="Genomic_DNA"/>
</dbReference>
<evidence type="ECO:0000256" key="1">
    <source>
        <dbReference type="SAM" id="Coils"/>
    </source>
</evidence>
<evidence type="ECO:0000313" key="2">
    <source>
        <dbReference type="EMBL" id="POS82497.1"/>
    </source>
</evidence>
<name>A0A2S4PKI9_9PEZI</name>
<dbReference type="Gene3D" id="1.20.120.450">
    <property type="entry name" value="dinb family like domain"/>
    <property type="match status" value="1"/>
</dbReference>
<dbReference type="SUPFAM" id="SSF109854">
    <property type="entry name" value="DinB/YfiT-like putative metalloenzymes"/>
    <property type="match status" value="1"/>
</dbReference>
<dbReference type="PANTHER" id="PTHR36922:SF1">
    <property type="entry name" value="DUF1993 DOMAIN-CONTAINING PROTEIN"/>
    <property type="match status" value="1"/>
</dbReference>
<dbReference type="InterPro" id="IPR034660">
    <property type="entry name" value="DinB/YfiT-like"/>
</dbReference>
<proteinExistence type="predicted"/>
<reference evidence="2 3" key="1">
    <citation type="submission" date="2017-10" db="EMBL/GenBank/DDBJ databases">
        <title>Development of genomic resources for the powdery mildew, Erysiphe pulchra.</title>
        <authorList>
            <person name="Wadl P.A."/>
            <person name="Mack B.M."/>
            <person name="Moore G."/>
            <person name="Beltz S.B."/>
        </authorList>
    </citation>
    <scope>NUCLEOTIDE SEQUENCE [LARGE SCALE GENOMIC DNA]</scope>
    <source>
        <strain evidence="2">Cflorida</strain>
    </source>
</reference>
<dbReference type="PANTHER" id="PTHR36922">
    <property type="entry name" value="BLL2446 PROTEIN"/>
    <property type="match status" value="1"/>
</dbReference>
<sequence length="116" mass="13262">MPSLYQISVPVYIKSMKTLSVLLEKGSAHAAVSNEQLVNSRLIADMENFTFQIQRVSDFAKFVAQRLGKVEPVVLEDKEKTIEELQERLKRTIEILETVKESDFAGEEDEINFTIK</sequence>
<dbReference type="OrthoDB" id="3724345at2759"/>
<dbReference type="InterPro" id="IPR018531">
    <property type="entry name" value="DUF1993"/>
</dbReference>
<comment type="caution">
    <text evidence="2">The sequence shown here is derived from an EMBL/GenBank/DDBJ whole genome shotgun (WGS) entry which is preliminary data.</text>
</comment>
<protein>
    <submittedName>
        <fullName evidence="2">Uncharacterized protein</fullName>
    </submittedName>
</protein>
<dbReference type="Pfam" id="PF09351">
    <property type="entry name" value="DUF1993"/>
    <property type="match status" value="1"/>
</dbReference>
<keyword evidence="1" id="KW-0175">Coiled coil</keyword>
<dbReference type="AlphaFoldDB" id="A0A2S4PKI9"/>
<dbReference type="Proteomes" id="UP000237438">
    <property type="component" value="Unassembled WGS sequence"/>
</dbReference>
<organism evidence="2 3">
    <name type="scientific">Erysiphe pulchra</name>
    <dbReference type="NCBI Taxonomy" id="225359"/>
    <lineage>
        <taxon>Eukaryota</taxon>
        <taxon>Fungi</taxon>
        <taxon>Dikarya</taxon>
        <taxon>Ascomycota</taxon>
        <taxon>Pezizomycotina</taxon>
        <taxon>Leotiomycetes</taxon>
        <taxon>Erysiphales</taxon>
        <taxon>Erysiphaceae</taxon>
        <taxon>Erysiphe</taxon>
    </lineage>
</organism>
<dbReference type="STRING" id="225359.A0A2S4PKI9"/>